<dbReference type="InterPro" id="IPR032675">
    <property type="entry name" value="LRR_dom_sf"/>
</dbReference>
<dbReference type="Proteomes" id="UP000559256">
    <property type="component" value="Unassembled WGS sequence"/>
</dbReference>
<dbReference type="OrthoDB" id="2631350at2759"/>
<dbReference type="SUPFAM" id="SSF52047">
    <property type="entry name" value="RNI-like"/>
    <property type="match status" value="1"/>
</dbReference>
<comment type="caution">
    <text evidence="1">The sequence shown here is derived from an EMBL/GenBank/DDBJ whole genome shotgun (WGS) entry which is preliminary data.</text>
</comment>
<accession>A0A8H5GWE2</accession>
<protein>
    <recommendedName>
        <fullName evidence="3">F-box domain-containing protein</fullName>
    </recommendedName>
</protein>
<dbReference type="EMBL" id="JAACJM010000005">
    <property type="protein sequence ID" value="KAF5372526.1"/>
    <property type="molecule type" value="Genomic_DNA"/>
</dbReference>
<evidence type="ECO:0000313" key="1">
    <source>
        <dbReference type="EMBL" id="KAF5372526.1"/>
    </source>
</evidence>
<sequence length="562" mass="64058">MLETIFTYLIEDTYQSPFRDEYSSLSVLSTQSKQDLLSCALSCKALFDPAIGILWHTVELFPLMKLLPGFCVLFGDDDCVELYSFTQEVEYNNMTLARFDLYASKVRRLILLDRDNIDDFTTEDIEIPEAIQQRLANARPRPIPFFTHLYCSAAWFLDKMIFMVSPLLKSAHFYVPPVEEIMQLLPILERDAPLLQSMSVDMFRNGDEDCILLISRLKNLRTLVLTLTPVCSISEPLVLDLQALQHLRHLEHLEELTIDLRGTGFHNTSPPIHTGPSSTSLKRLTLFFSLGNATIVASTVMDMFRDSSMEYLAFTSDLEVEHSQTILAQIPSRYTLQPVSSFIAPLYAIQGLETLEVYLSNRFYTSDTDISNICHAWPNLTRLVLATSTTPEDKRRQLPTVAGSIPRLAKSCPRLKELEMTLNVTHLSVIPNPSNELCHYRINDGCNRWSAQGGVYIDRMPTTIYSPDHAHKLELLHLYVDKDDFDVCNQLDGPTVFAYHLDRAFPFLKTVRYTSGEEDSEDSEDSEDDDGYARIAREHAWYGVNGALTLCQEVRRRHGVQL</sequence>
<dbReference type="AlphaFoldDB" id="A0A8H5GWE2"/>
<organism evidence="1 2">
    <name type="scientific">Tetrapyrgos nigripes</name>
    <dbReference type="NCBI Taxonomy" id="182062"/>
    <lineage>
        <taxon>Eukaryota</taxon>
        <taxon>Fungi</taxon>
        <taxon>Dikarya</taxon>
        <taxon>Basidiomycota</taxon>
        <taxon>Agaricomycotina</taxon>
        <taxon>Agaricomycetes</taxon>
        <taxon>Agaricomycetidae</taxon>
        <taxon>Agaricales</taxon>
        <taxon>Marasmiineae</taxon>
        <taxon>Marasmiaceae</taxon>
        <taxon>Tetrapyrgos</taxon>
    </lineage>
</organism>
<reference evidence="1 2" key="1">
    <citation type="journal article" date="2020" name="ISME J.">
        <title>Uncovering the hidden diversity of litter-decomposition mechanisms in mushroom-forming fungi.</title>
        <authorList>
            <person name="Floudas D."/>
            <person name="Bentzer J."/>
            <person name="Ahren D."/>
            <person name="Johansson T."/>
            <person name="Persson P."/>
            <person name="Tunlid A."/>
        </authorList>
    </citation>
    <scope>NUCLEOTIDE SEQUENCE [LARGE SCALE GENOMIC DNA]</scope>
    <source>
        <strain evidence="1 2">CBS 291.85</strain>
    </source>
</reference>
<proteinExistence type="predicted"/>
<dbReference type="Gene3D" id="3.80.10.10">
    <property type="entry name" value="Ribonuclease Inhibitor"/>
    <property type="match status" value="1"/>
</dbReference>
<evidence type="ECO:0000313" key="2">
    <source>
        <dbReference type="Proteomes" id="UP000559256"/>
    </source>
</evidence>
<name>A0A8H5GWE2_9AGAR</name>
<evidence type="ECO:0008006" key="3">
    <source>
        <dbReference type="Google" id="ProtNLM"/>
    </source>
</evidence>
<keyword evidence="2" id="KW-1185">Reference proteome</keyword>
<gene>
    <name evidence="1" type="ORF">D9758_005140</name>
</gene>